<sequence>MNSGGHGSVPKHSQGDCDHREWEELLLKSSLVEQTVETELESAVLELTVLKSKSAYLELESTVLELTMLESD</sequence>
<evidence type="ECO:0000313" key="2">
    <source>
        <dbReference type="Proteomes" id="UP000237000"/>
    </source>
</evidence>
<dbReference type="AlphaFoldDB" id="A0A2P5FGT8"/>
<dbReference type="EMBL" id="JXTC01000035">
    <property type="protein sequence ID" value="PON97004.1"/>
    <property type="molecule type" value="Genomic_DNA"/>
</dbReference>
<gene>
    <name evidence="1" type="ORF">TorRG33x02_073830</name>
</gene>
<comment type="caution">
    <text evidence="1">The sequence shown here is derived from an EMBL/GenBank/DDBJ whole genome shotgun (WGS) entry which is preliminary data.</text>
</comment>
<keyword evidence="2" id="KW-1185">Reference proteome</keyword>
<protein>
    <submittedName>
        <fullName evidence="1">Uncharacterized protein</fullName>
    </submittedName>
</protein>
<dbReference type="Proteomes" id="UP000237000">
    <property type="component" value="Unassembled WGS sequence"/>
</dbReference>
<accession>A0A2P5FGT8</accession>
<name>A0A2P5FGT8_TREOI</name>
<evidence type="ECO:0000313" key="1">
    <source>
        <dbReference type="EMBL" id="PON97004.1"/>
    </source>
</evidence>
<dbReference type="InParanoid" id="A0A2P5FGT8"/>
<reference evidence="2" key="1">
    <citation type="submission" date="2016-06" db="EMBL/GenBank/DDBJ databases">
        <title>Parallel loss of symbiosis genes in relatives of nitrogen-fixing non-legume Parasponia.</title>
        <authorList>
            <person name="Van Velzen R."/>
            <person name="Holmer R."/>
            <person name="Bu F."/>
            <person name="Rutten L."/>
            <person name="Van Zeijl A."/>
            <person name="Liu W."/>
            <person name="Santuari L."/>
            <person name="Cao Q."/>
            <person name="Sharma T."/>
            <person name="Shen D."/>
            <person name="Roswanjaya Y."/>
            <person name="Wardhani T."/>
            <person name="Kalhor M.S."/>
            <person name="Jansen J."/>
            <person name="Van den Hoogen J."/>
            <person name="Gungor B."/>
            <person name="Hartog M."/>
            <person name="Hontelez J."/>
            <person name="Verver J."/>
            <person name="Yang W.-C."/>
            <person name="Schijlen E."/>
            <person name="Repin R."/>
            <person name="Schilthuizen M."/>
            <person name="Schranz E."/>
            <person name="Heidstra R."/>
            <person name="Miyata K."/>
            <person name="Fedorova E."/>
            <person name="Kohlen W."/>
            <person name="Bisseling T."/>
            <person name="Smit S."/>
            <person name="Geurts R."/>
        </authorList>
    </citation>
    <scope>NUCLEOTIDE SEQUENCE [LARGE SCALE GENOMIC DNA]</scope>
    <source>
        <strain evidence="2">cv. RG33-2</strain>
    </source>
</reference>
<organism evidence="1 2">
    <name type="scientific">Trema orientale</name>
    <name type="common">Charcoal tree</name>
    <name type="synonym">Celtis orientalis</name>
    <dbReference type="NCBI Taxonomy" id="63057"/>
    <lineage>
        <taxon>Eukaryota</taxon>
        <taxon>Viridiplantae</taxon>
        <taxon>Streptophyta</taxon>
        <taxon>Embryophyta</taxon>
        <taxon>Tracheophyta</taxon>
        <taxon>Spermatophyta</taxon>
        <taxon>Magnoliopsida</taxon>
        <taxon>eudicotyledons</taxon>
        <taxon>Gunneridae</taxon>
        <taxon>Pentapetalae</taxon>
        <taxon>rosids</taxon>
        <taxon>fabids</taxon>
        <taxon>Rosales</taxon>
        <taxon>Cannabaceae</taxon>
        <taxon>Trema</taxon>
    </lineage>
</organism>
<proteinExistence type="predicted"/>